<dbReference type="Proteomes" id="UP000520814">
    <property type="component" value="Unassembled WGS sequence"/>
</dbReference>
<proteinExistence type="inferred from homology"/>
<evidence type="ECO:0000256" key="6">
    <source>
        <dbReference type="ARBA" id="ARBA00023136"/>
    </source>
</evidence>
<dbReference type="InterPro" id="IPR058533">
    <property type="entry name" value="Cation_efflux_TM"/>
</dbReference>
<evidence type="ECO:0000313" key="10">
    <source>
        <dbReference type="EMBL" id="MBB6048270.1"/>
    </source>
</evidence>
<keyword evidence="4 7" id="KW-0812">Transmembrane</keyword>
<dbReference type="SUPFAM" id="SSF161111">
    <property type="entry name" value="Cation efflux protein transmembrane domain-like"/>
    <property type="match status" value="1"/>
</dbReference>
<dbReference type="InterPro" id="IPR036837">
    <property type="entry name" value="Cation_efflux_CTD_sf"/>
</dbReference>
<evidence type="ECO:0000256" key="4">
    <source>
        <dbReference type="ARBA" id="ARBA00022692"/>
    </source>
</evidence>
<dbReference type="Pfam" id="PF01545">
    <property type="entry name" value="Cation_efflux"/>
    <property type="match status" value="1"/>
</dbReference>
<dbReference type="InterPro" id="IPR050291">
    <property type="entry name" value="CDF_Transporter"/>
</dbReference>
<comment type="caution">
    <text evidence="10">The sequence shown here is derived from an EMBL/GenBank/DDBJ whole genome shotgun (WGS) entry which is preliminary data.</text>
</comment>
<dbReference type="PANTHER" id="PTHR43840:SF15">
    <property type="entry name" value="MITOCHONDRIAL METAL TRANSPORTER 1-RELATED"/>
    <property type="match status" value="1"/>
</dbReference>
<organism evidence="10 11">
    <name type="scientific">Armatimonas rosea</name>
    <dbReference type="NCBI Taxonomy" id="685828"/>
    <lineage>
        <taxon>Bacteria</taxon>
        <taxon>Bacillati</taxon>
        <taxon>Armatimonadota</taxon>
        <taxon>Armatimonadia</taxon>
        <taxon>Armatimonadales</taxon>
        <taxon>Armatimonadaceae</taxon>
        <taxon>Armatimonas</taxon>
    </lineage>
</organism>
<dbReference type="SUPFAM" id="SSF160240">
    <property type="entry name" value="Cation efflux protein cytoplasmic domain-like"/>
    <property type="match status" value="1"/>
</dbReference>
<dbReference type="AlphaFoldDB" id="A0A7W9W4W3"/>
<dbReference type="GO" id="GO:0016020">
    <property type="term" value="C:membrane"/>
    <property type="evidence" value="ECO:0007669"/>
    <property type="project" value="UniProtKB-SubCell"/>
</dbReference>
<feature type="transmembrane region" description="Helical" evidence="7">
    <location>
        <begin position="12"/>
        <end position="31"/>
    </location>
</feature>
<evidence type="ECO:0000256" key="3">
    <source>
        <dbReference type="ARBA" id="ARBA00022448"/>
    </source>
</evidence>
<evidence type="ECO:0000256" key="7">
    <source>
        <dbReference type="SAM" id="Phobius"/>
    </source>
</evidence>
<feature type="transmembrane region" description="Helical" evidence="7">
    <location>
        <begin position="81"/>
        <end position="100"/>
    </location>
</feature>
<dbReference type="EMBL" id="JACHGW010000001">
    <property type="protein sequence ID" value="MBB6048270.1"/>
    <property type="molecule type" value="Genomic_DNA"/>
</dbReference>
<evidence type="ECO:0000259" key="8">
    <source>
        <dbReference type="Pfam" id="PF01545"/>
    </source>
</evidence>
<keyword evidence="3" id="KW-0813">Transport</keyword>
<feature type="transmembrane region" description="Helical" evidence="7">
    <location>
        <begin position="38"/>
        <end position="61"/>
    </location>
</feature>
<dbReference type="PANTHER" id="PTHR43840">
    <property type="entry name" value="MITOCHONDRIAL METAL TRANSPORTER 1-RELATED"/>
    <property type="match status" value="1"/>
</dbReference>
<comment type="similarity">
    <text evidence="2">Belongs to the cation diffusion facilitator (CDF) transporter (TC 2.A.4) family.</text>
</comment>
<dbReference type="FunFam" id="1.20.1510.10:FF:000006">
    <property type="entry name" value="Divalent cation efflux transporter"/>
    <property type="match status" value="1"/>
</dbReference>
<dbReference type="RefSeq" id="WP_221289716.1">
    <property type="nucleotide sequence ID" value="NZ_JACHGW010000001.1"/>
</dbReference>
<feature type="domain" description="Cation efflux protein transmembrane" evidence="8">
    <location>
        <begin position="15"/>
        <end position="213"/>
    </location>
</feature>
<feature type="transmembrane region" description="Helical" evidence="7">
    <location>
        <begin position="189"/>
        <end position="210"/>
    </location>
</feature>
<accession>A0A7W9W4W3</accession>
<sequence>MSVPHPAEQGMRSTLIGIGVNIFLAIGKMLAGIFGHSYALIADAIESGLDVLSSILVYFGLKVSTLPADENHPQGHGKAEPLAAVVVAIFLFVAAFGIAYESIERIRTPHRMPAPWTLIVLLGVVAIKEALVRFSLKVGEETGSNAVKADALHQRSDTITSISAFVGITVALVGSRLHPDPRWPSADDWAALMASLVIFHNGIGVLRGALFELTDAHPDPALEAEVRRVALTVEGVENLHKCFIRKMGFDYYVEIDVRVDGELSVFHGHEIAHEVQDAVRAQITDKRFARVLVHIEPALPKE</sequence>
<dbReference type="Gene3D" id="1.20.1510.10">
    <property type="entry name" value="Cation efflux protein transmembrane domain"/>
    <property type="match status" value="1"/>
</dbReference>
<evidence type="ECO:0000259" key="9">
    <source>
        <dbReference type="Pfam" id="PF16916"/>
    </source>
</evidence>
<evidence type="ECO:0000313" key="11">
    <source>
        <dbReference type="Proteomes" id="UP000520814"/>
    </source>
</evidence>
<evidence type="ECO:0000256" key="5">
    <source>
        <dbReference type="ARBA" id="ARBA00022989"/>
    </source>
</evidence>
<keyword evidence="11" id="KW-1185">Reference proteome</keyword>
<feature type="transmembrane region" description="Helical" evidence="7">
    <location>
        <begin position="112"/>
        <end position="131"/>
    </location>
</feature>
<dbReference type="NCBIfam" id="TIGR01297">
    <property type="entry name" value="CDF"/>
    <property type="match status" value="1"/>
</dbReference>
<feature type="domain" description="Cation efflux protein cytoplasmic" evidence="9">
    <location>
        <begin position="218"/>
        <end position="297"/>
    </location>
</feature>
<comment type="subcellular location">
    <subcellularLocation>
        <location evidence="1">Membrane</location>
        <topology evidence="1">Multi-pass membrane protein</topology>
    </subcellularLocation>
</comment>
<gene>
    <name evidence="10" type="ORF">HNQ39_000032</name>
</gene>
<dbReference type="Pfam" id="PF16916">
    <property type="entry name" value="ZT_dimer"/>
    <property type="match status" value="1"/>
</dbReference>
<evidence type="ECO:0000256" key="2">
    <source>
        <dbReference type="ARBA" id="ARBA00008114"/>
    </source>
</evidence>
<dbReference type="Gene3D" id="3.30.70.1350">
    <property type="entry name" value="Cation efflux protein, cytoplasmic domain"/>
    <property type="match status" value="1"/>
</dbReference>
<dbReference type="GO" id="GO:0008324">
    <property type="term" value="F:monoatomic cation transmembrane transporter activity"/>
    <property type="evidence" value="ECO:0007669"/>
    <property type="project" value="InterPro"/>
</dbReference>
<dbReference type="InterPro" id="IPR027469">
    <property type="entry name" value="Cation_efflux_TMD_sf"/>
</dbReference>
<keyword evidence="5 7" id="KW-1133">Transmembrane helix</keyword>
<evidence type="ECO:0000256" key="1">
    <source>
        <dbReference type="ARBA" id="ARBA00004141"/>
    </source>
</evidence>
<protein>
    <submittedName>
        <fullName evidence="10">Cation diffusion facilitator family transporter</fullName>
    </submittedName>
</protein>
<dbReference type="InterPro" id="IPR027470">
    <property type="entry name" value="Cation_efflux_CTD"/>
</dbReference>
<feature type="transmembrane region" description="Helical" evidence="7">
    <location>
        <begin position="158"/>
        <end position="177"/>
    </location>
</feature>
<reference evidence="10 11" key="1">
    <citation type="submission" date="2020-08" db="EMBL/GenBank/DDBJ databases">
        <title>Genomic Encyclopedia of Type Strains, Phase IV (KMG-IV): sequencing the most valuable type-strain genomes for metagenomic binning, comparative biology and taxonomic classification.</title>
        <authorList>
            <person name="Goeker M."/>
        </authorList>
    </citation>
    <scope>NUCLEOTIDE SEQUENCE [LARGE SCALE GENOMIC DNA]</scope>
    <source>
        <strain evidence="10 11">DSM 23562</strain>
    </source>
</reference>
<keyword evidence="6 7" id="KW-0472">Membrane</keyword>
<name>A0A7W9W4W3_ARMRO</name>
<dbReference type="InterPro" id="IPR002524">
    <property type="entry name" value="Cation_efflux"/>
</dbReference>